<protein>
    <submittedName>
        <fullName evidence="1">Uncharacterized protein</fullName>
    </submittedName>
</protein>
<organism evidence="1">
    <name type="scientific">Arundo donax</name>
    <name type="common">Giant reed</name>
    <name type="synonym">Donax arundinaceus</name>
    <dbReference type="NCBI Taxonomy" id="35708"/>
    <lineage>
        <taxon>Eukaryota</taxon>
        <taxon>Viridiplantae</taxon>
        <taxon>Streptophyta</taxon>
        <taxon>Embryophyta</taxon>
        <taxon>Tracheophyta</taxon>
        <taxon>Spermatophyta</taxon>
        <taxon>Magnoliopsida</taxon>
        <taxon>Liliopsida</taxon>
        <taxon>Poales</taxon>
        <taxon>Poaceae</taxon>
        <taxon>PACMAD clade</taxon>
        <taxon>Arundinoideae</taxon>
        <taxon>Arundineae</taxon>
        <taxon>Arundo</taxon>
    </lineage>
</organism>
<dbReference type="EMBL" id="GBRH01218325">
    <property type="protein sequence ID" value="JAD79570.1"/>
    <property type="molecule type" value="Transcribed_RNA"/>
</dbReference>
<accession>A0A0A9D1M6</accession>
<name>A0A0A9D1M6_ARUDO</name>
<dbReference type="AlphaFoldDB" id="A0A0A9D1M6"/>
<proteinExistence type="predicted"/>
<reference evidence="1" key="1">
    <citation type="submission" date="2014-09" db="EMBL/GenBank/DDBJ databases">
        <authorList>
            <person name="Magalhaes I.L.F."/>
            <person name="Oliveira U."/>
            <person name="Santos F.R."/>
            <person name="Vidigal T.H.D.A."/>
            <person name="Brescovit A.D."/>
            <person name="Santos A.J."/>
        </authorList>
    </citation>
    <scope>NUCLEOTIDE SEQUENCE</scope>
    <source>
        <tissue evidence="1">Shoot tissue taken approximately 20 cm above the soil surface</tissue>
    </source>
</reference>
<sequence>MRARGEAMTLDSTASAAHGDNFLLVNYLVFFTRLCVERDPSTWVTDEWPRDRVRPT</sequence>
<evidence type="ECO:0000313" key="1">
    <source>
        <dbReference type="EMBL" id="JAD79570.1"/>
    </source>
</evidence>
<reference evidence="1" key="2">
    <citation type="journal article" date="2015" name="Data Brief">
        <title>Shoot transcriptome of the giant reed, Arundo donax.</title>
        <authorList>
            <person name="Barrero R.A."/>
            <person name="Guerrero F.D."/>
            <person name="Moolhuijzen P."/>
            <person name="Goolsby J.A."/>
            <person name="Tidwell J."/>
            <person name="Bellgard S.E."/>
            <person name="Bellgard M.I."/>
        </authorList>
    </citation>
    <scope>NUCLEOTIDE SEQUENCE</scope>
    <source>
        <tissue evidence="1">Shoot tissue taken approximately 20 cm above the soil surface</tissue>
    </source>
</reference>